<accession>A0A4R3LR56</accession>
<evidence type="ECO:0000313" key="2">
    <source>
        <dbReference type="EMBL" id="TCT03064.1"/>
    </source>
</evidence>
<proteinExistence type="predicted"/>
<evidence type="ECO:0000256" key="1">
    <source>
        <dbReference type="SAM" id="SignalP"/>
    </source>
</evidence>
<feature type="signal peptide" evidence="1">
    <location>
        <begin position="1"/>
        <end position="20"/>
    </location>
</feature>
<comment type="caution">
    <text evidence="2">The sequence shown here is derived from an EMBL/GenBank/DDBJ whole genome shotgun (WGS) entry which is preliminary data.</text>
</comment>
<keyword evidence="1" id="KW-0732">Signal</keyword>
<evidence type="ECO:0000313" key="3">
    <source>
        <dbReference type="Proteomes" id="UP000295525"/>
    </source>
</evidence>
<dbReference type="EMBL" id="SMAJ01000016">
    <property type="protein sequence ID" value="TCT03064.1"/>
    <property type="molecule type" value="Genomic_DNA"/>
</dbReference>
<keyword evidence="3" id="KW-1185">Reference proteome</keyword>
<gene>
    <name evidence="2" type="ORF">EDC26_11631</name>
</gene>
<dbReference type="RefSeq" id="WP_132584629.1">
    <property type="nucleotide sequence ID" value="NZ_SMAJ01000016.1"/>
</dbReference>
<protein>
    <submittedName>
        <fullName evidence="2">Uncharacterized protein</fullName>
    </submittedName>
</protein>
<organism evidence="2 3">
    <name type="scientific">Paralcaligenes ureilyticus</name>
    <dbReference type="NCBI Taxonomy" id="627131"/>
    <lineage>
        <taxon>Bacteria</taxon>
        <taxon>Pseudomonadati</taxon>
        <taxon>Pseudomonadota</taxon>
        <taxon>Betaproteobacteria</taxon>
        <taxon>Burkholderiales</taxon>
        <taxon>Alcaligenaceae</taxon>
        <taxon>Paralcaligenes</taxon>
    </lineage>
</organism>
<name>A0A4R3LR56_9BURK</name>
<sequence>MSAAPSHKLMLALCSPFMVAVAWYGVAHVVDQPELVPDPYAVLKKFIELARAGVIASAIGRSLSRVAIGFAFVALVSAELAS</sequence>
<reference evidence="2 3" key="1">
    <citation type="submission" date="2019-03" db="EMBL/GenBank/DDBJ databases">
        <title>Genomic Encyclopedia of Type Strains, Phase IV (KMG-IV): sequencing the most valuable type-strain genomes for metagenomic binning, comparative biology and taxonomic classification.</title>
        <authorList>
            <person name="Goeker M."/>
        </authorList>
    </citation>
    <scope>NUCLEOTIDE SEQUENCE [LARGE SCALE GENOMIC DNA]</scope>
    <source>
        <strain evidence="2 3">DSM 24591</strain>
    </source>
</reference>
<dbReference type="AlphaFoldDB" id="A0A4R3LR56"/>
<dbReference type="Proteomes" id="UP000295525">
    <property type="component" value="Unassembled WGS sequence"/>
</dbReference>
<feature type="chain" id="PRO_5020343981" evidence="1">
    <location>
        <begin position="21"/>
        <end position="82"/>
    </location>
</feature>